<gene>
    <name evidence="2" type="ORF">FOL47_003562</name>
</gene>
<keyword evidence="3" id="KW-1185">Reference proteome</keyword>
<protein>
    <submittedName>
        <fullName evidence="2">Uncharacterized protein</fullName>
    </submittedName>
</protein>
<evidence type="ECO:0000313" key="3">
    <source>
        <dbReference type="Proteomes" id="UP000591131"/>
    </source>
</evidence>
<feature type="chain" id="PRO_5029561566" evidence="1">
    <location>
        <begin position="20"/>
        <end position="121"/>
    </location>
</feature>
<comment type="caution">
    <text evidence="2">The sequence shown here is derived from an EMBL/GenBank/DDBJ whole genome shotgun (WGS) entry which is preliminary data.</text>
</comment>
<dbReference type="OrthoDB" id="10445791at2759"/>
<evidence type="ECO:0000256" key="1">
    <source>
        <dbReference type="SAM" id="SignalP"/>
    </source>
</evidence>
<reference evidence="2 3" key="1">
    <citation type="submission" date="2020-04" db="EMBL/GenBank/DDBJ databases">
        <title>Perkinsus chesapeaki whole genome sequence.</title>
        <authorList>
            <person name="Bogema D.R."/>
        </authorList>
    </citation>
    <scope>NUCLEOTIDE SEQUENCE [LARGE SCALE GENOMIC DNA]</scope>
    <source>
        <strain evidence="2">ATCC PRA-425</strain>
    </source>
</reference>
<accession>A0A7J6M7I5</accession>
<keyword evidence="1" id="KW-0732">Signal</keyword>
<sequence>MFTLVTFCRLLVLGALASAAPNGKYCGGVSFIFTISLTFNGDTFDLDGRYFFNRGSARNVPYSMPAADTIQFPLDNAALQKAFDDISPPVSRSELQSLHFANDQLTASTSLGSLTLTKGAC</sequence>
<dbReference type="Proteomes" id="UP000591131">
    <property type="component" value="Unassembled WGS sequence"/>
</dbReference>
<proteinExistence type="predicted"/>
<dbReference type="EMBL" id="JAAPAO010000210">
    <property type="protein sequence ID" value="KAF4667484.1"/>
    <property type="molecule type" value="Genomic_DNA"/>
</dbReference>
<dbReference type="AlphaFoldDB" id="A0A7J6M7I5"/>
<name>A0A7J6M7I5_PERCH</name>
<evidence type="ECO:0000313" key="2">
    <source>
        <dbReference type="EMBL" id="KAF4667484.1"/>
    </source>
</evidence>
<organism evidence="2 3">
    <name type="scientific">Perkinsus chesapeaki</name>
    <name type="common">Clam parasite</name>
    <name type="synonym">Perkinsus andrewsi</name>
    <dbReference type="NCBI Taxonomy" id="330153"/>
    <lineage>
        <taxon>Eukaryota</taxon>
        <taxon>Sar</taxon>
        <taxon>Alveolata</taxon>
        <taxon>Perkinsozoa</taxon>
        <taxon>Perkinsea</taxon>
        <taxon>Perkinsida</taxon>
        <taxon>Perkinsidae</taxon>
        <taxon>Perkinsus</taxon>
    </lineage>
</organism>
<feature type="signal peptide" evidence="1">
    <location>
        <begin position="1"/>
        <end position="19"/>
    </location>
</feature>